<feature type="compositionally biased region" description="Acidic residues" evidence="1">
    <location>
        <begin position="792"/>
        <end position="802"/>
    </location>
</feature>
<reference evidence="2" key="1">
    <citation type="submission" date="2018-02" db="EMBL/GenBank/DDBJ databases">
        <authorList>
            <person name="Cohen D.B."/>
            <person name="Kent A.D."/>
        </authorList>
    </citation>
    <scope>NUCLEOTIDE SEQUENCE</scope>
</reference>
<feature type="region of interest" description="Disordered" evidence="1">
    <location>
        <begin position="792"/>
        <end position="818"/>
    </location>
</feature>
<gene>
    <name evidence="2" type="ORF">FSB_LOCUS40058</name>
</gene>
<accession>A0A2N9HCT8</accession>
<protein>
    <submittedName>
        <fullName evidence="2">Uncharacterized protein</fullName>
    </submittedName>
</protein>
<dbReference type="AlphaFoldDB" id="A0A2N9HCT8"/>
<organism evidence="2">
    <name type="scientific">Fagus sylvatica</name>
    <name type="common">Beechnut</name>
    <dbReference type="NCBI Taxonomy" id="28930"/>
    <lineage>
        <taxon>Eukaryota</taxon>
        <taxon>Viridiplantae</taxon>
        <taxon>Streptophyta</taxon>
        <taxon>Embryophyta</taxon>
        <taxon>Tracheophyta</taxon>
        <taxon>Spermatophyta</taxon>
        <taxon>Magnoliopsida</taxon>
        <taxon>eudicotyledons</taxon>
        <taxon>Gunneridae</taxon>
        <taxon>Pentapetalae</taxon>
        <taxon>rosids</taxon>
        <taxon>fabids</taxon>
        <taxon>Fagales</taxon>
        <taxon>Fagaceae</taxon>
        <taxon>Fagus</taxon>
    </lineage>
</organism>
<evidence type="ECO:0000313" key="2">
    <source>
        <dbReference type="EMBL" id="SPD12176.1"/>
    </source>
</evidence>
<name>A0A2N9HCT8_FAGSY</name>
<dbReference type="EMBL" id="OIVN01003569">
    <property type="protein sequence ID" value="SPD12176.1"/>
    <property type="molecule type" value="Genomic_DNA"/>
</dbReference>
<feature type="region of interest" description="Disordered" evidence="1">
    <location>
        <begin position="240"/>
        <end position="272"/>
    </location>
</feature>
<proteinExistence type="predicted"/>
<evidence type="ECO:0000256" key="1">
    <source>
        <dbReference type="SAM" id="MobiDB-lite"/>
    </source>
</evidence>
<sequence>MTTVGKHRWGAGQSSSDAFVRDLVENNQQHIYPRPSSNARRTMSYGRRCVKESRPSRELESSIHMDVDSSDAPYSVVAPSWTTGGISRVFIIFARFWGTSFSRSAQPKRNLGIKCRSDRMNPLLTRVLHSLGTPRETTKCFSFFLRVHFSPVSLFSGEFLFFDSVPLATLDSLHFSLKRFFVGVCREAESGGGILNLGDFVSPDSVLRRLSEELFDLASPALDRWRVVRNLMATERDSWPSVHSEDLPEGLSDRGADARSTEETPSVSGSSRVVGPHDSWIARSYSSRIVDVEGVESYRRKYQIPEDVVIRIPESDEVACSSRYGDVAFYEADFNAGVRFPMQPLMRELLDHLNLAPGQLAPNAWRSVVGSMVMWKILSDGKDDLTLDELLFCYKPCQISASPGFWTLNMRQRGLKLIVGNPSSNREWKDNYVFVCGDNWEGLQCEKDDNFIPVRREWGVPPSSALRRPKLGEDGHNRVLRALHYEQHHFKYFIRPELLALYSFGPEPSEAVLSLQEINRKRMATAKLNREKLMKMMSQQEEAPLTLGKKRKTDSSSKRVVGERSLPLPPPPAPEPSVTEPVSAPSVEVIEIPSAPSSSRIIEKAPTLPRDASLASRRAKTVVTKDDVNEYEKVNTDVLKVAGVHSLMKGLTEFTAIANRCLQWEDALMKHKVQLSEAAQSNQRLSTLVNELTLDRDRVVGEMASLKVEMAVKVDELKKEVAGRKSADERLERLTSQMEAIKVAAVEEFKSSEAYDDNNTKYFLAGFSLLKRQAKEKYPDLDFEAFQPFDDDESVMPVEDVDGGTTSADPQMDDDAAS</sequence>
<feature type="region of interest" description="Disordered" evidence="1">
    <location>
        <begin position="538"/>
        <end position="581"/>
    </location>
</feature>
<feature type="compositionally biased region" description="Basic and acidic residues" evidence="1">
    <location>
        <begin position="240"/>
        <end position="262"/>
    </location>
</feature>
<feature type="compositionally biased region" description="Basic and acidic residues" evidence="1">
    <location>
        <begin position="553"/>
        <end position="562"/>
    </location>
</feature>